<organism evidence="1">
    <name type="scientific">Picea glauca</name>
    <name type="common">White spruce</name>
    <name type="synonym">Pinus glauca</name>
    <dbReference type="NCBI Taxonomy" id="3330"/>
    <lineage>
        <taxon>Eukaryota</taxon>
        <taxon>Viridiplantae</taxon>
        <taxon>Streptophyta</taxon>
        <taxon>Embryophyta</taxon>
        <taxon>Tracheophyta</taxon>
        <taxon>Spermatophyta</taxon>
        <taxon>Pinopsida</taxon>
        <taxon>Pinidae</taxon>
        <taxon>Conifers I</taxon>
        <taxon>Pinales</taxon>
        <taxon>Pinaceae</taxon>
        <taxon>Picea</taxon>
    </lineage>
</organism>
<evidence type="ECO:0000313" key="1">
    <source>
        <dbReference type="EMBL" id="KUM45164.1"/>
    </source>
</evidence>
<dbReference type="EMBL" id="LKAM01000026">
    <property type="protein sequence ID" value="KUM45164.1"/>
    <property type="molecule type" value="Genomic_DNA"/>
</dbReference>
<comment type="caution">
    <text evidence="1">The sequence shown here is derived from an EMBL/GenBank/DDBJ whole genome shotgun (WGS) entry which is preliminary data.</text>
</comment>
<keyword evidence="1" id="KW-0496">Mitochondrion</keyword>
<gene>
    <name evidence="1" type="ORF">ABT39_MTgene3606</name>
</gene>
<proteinExistence type="predicted"/>
<reference evidence="1" key="1">
    <citation type="journal article" date="2015" name="Genome Biol. Evol.">
        <title>Organellar Genomes of White Spruce (Picea glauca): Assembly and Annotation.</title>
        <authorList>
            <person name="Jackman S.D."/>
            <person name="Warren R.L."/>
            <person name="Gibb E.A."/>
            <person name="Vandervalk B.P."/>
            <person name="Mohamadi H."/>
            <person name="Chu J."/>
            <person name="Raymond A."/>
            <person name="Pleasance S."/>
            <person name="Coope R."/>
            <person name="Wildung M.R."/>
            <person name="Ritland C.E."/>
            <person name="Bousquet J."/>
            <person name="Jones S.J."/>
            <person name="Bohlmann J."/>
            <person name="Birol I."/>
        </authorList>
    </citation>
    <scope>NUCLEOTIDE SEQUENCE [LARGE SCALE GENOMIC DNA]</scope>
    <source>
        <tissue evidence="1">Flushing bud</tissue>
    </source>
</reference>
<name>A0A101LTP7_PICGL</name>
<accession>A0A101LTP7</accession>
<dbReference type="AlphaFoldDB" id="A0A101LTP7"/>
<sequence>MVAWRVVQGKAHVRKPWWLGGWCKVKLMSENHTSLAGGPG</sequence>
<geneLocation type="mitochondrion" evidence="1"/>
<protein>
    <submittedName>
        <fullName evidence="1">Uncharacterized protein</fullName>
    </submittedName>
</protein>